<dbReference type="AlphaFoldDB" id="A0A7T8EEL0"/>
<dbReference type="InterPro" id="IPR000160">
    <property type="entry name" value="GGDEF_dom"/>
</dbReference>
<evidence type="ECO:0000256" key="1">
    <source>
        <dbReference type="ARBA" id="ARBA00001946"/>
    </source>
</evidence>
<dbReference type="RefSeq" id="WP_101060036.1">
    <property type="nucleotide sequence ID" value="NZ_AP024612.1"/>
</dbReference>
<feature type="transmembrane region" description="Helical" evidence="4">
    <location>
        <begin position="71"/>
        <end position="88"/>
    </location>
</feature>
<comment type="catalytic activity">
    <reaction evidence="3">
        <text>2 GTP = 3',3'-c-di-GMP + 2 diphosphate</text>
        <dbReference type="Rhea" id="RHEA:24898"/>
        <dbReference type="ChEBI" id="CHEBI:33019"/>
        <dbReference type="ChEBI" id="CHEBI:37565"/>
        <dbReference type="ChEBI" id="CHEBI:58805"/>
        <dbReference type="EC" id="2.7.7.65"/>
    </reaction>
</comment>
<sequence>MDLSQIWTDESEYRRVALKVSAWTIFCLGVLFSGFNWYMGLPLLSLMELAMAGFCLLLLYRLPTTSRLKEWSLCFLSLLFFIVLLGIWQARLSSILYSWLFIFPLLSYLLLGKRWGVGFNAVFIFGGMSLLLLRLVMLESELHFSLFINVGLCLSTLWIMSHVFESKRAEMVERLQLMAALDPLTSVYNRLHLEPVFNLLQQQITGRLALLLVDVDHFKQINDNLGHDAGDRVLQQLARLLQEFVPSPEHVFRVGGEEFCLLLPVADMAEAQRLAESVRAAAESLPLDLATAQGLSVSIGIALSPEPSSRLKPELRQVYRQADERLYQAKLNGRNRIEPPQS</sequence>
<keyword evidence="4" id="KW-0472">Membrane</keyword>
<dbReference type="SUPFAM" id="SSF55073">
    <property type="entry name" value="Nucleotide cyclase"/>
    <property type="match status" value="1"/>
</dbReference>
<dbReference type="EMBL" id="CP032664">
    <property type="protein sequence ID" value="QQO84927.1"/>
    <property type="molecule type" value="Genomic_DNA"/>
</dbReference>
<dbReference type="FunFam" id="3.30.70.270:FF:000001">
    <property type="entry name" value="Diguanylate cyclase domain protein"/>
    <property type="match status" value="1"/>
</dbReference>
<evidence type="ECO:0000256" key="3">
    <source>
        <dbReference type="ARBA" id="ARBA00034247"/>
    </source>
</evidence>
<dbReference type="GO" id="GO:0052621">
    <property type="term" value="F:diguanylate cyclase activity"/>
    <property type="evidence" value="ECO:0007669"/>
    <property type="project" value="UniProtKB-EC"/>
</dbReference>
<dbReference type="EC" id="2.7.7.65" evidence="2"/>
<dbReference type="PANTHER" id="PTHR45138">
    <property type="entry name" value="REGULATORY COMPONENTS OF SENSORY TRANSDUCTION SYSTEM"/>
    <property type="match status" value="1"/>
</dbReference>
<dbReference type="InterPro" id="IPR048435">
    <property type="entry name" value="MASE6"/>
</dbReference>
<dbReference type="GO" id="GO:0005886">
    <property type="term" value="C:plasma membrane"/>
    <property type="evidence" value="ECO:0007669"/>
    <property type="project" value="TreeGrafter"/>
</dbReference>
<protein>
    <recommendedName>
        <fullName evidence="2">diguanylate cyclase</fullName>
        <ecNumber evidence="2">2.7.7.65</ecNumber>
    </recommendedName>
</protein>
<dbReference type="Gene3D" id="3.30.70.270">
    <property type="match status" value="1"/>
</dbReference>
<name>A0A7T8EEL0_9GAMM</name>
<reference evidence="6" key="1">
    <citation type="submission" date="2018-09" db="EMBL/GenBank/DDBJ databases">
        <title>Genome sequencing and analysis.</title>
        <authorList>
            <person name="Huang Y.-T."/>
        </authorList>
    </citation>
    <scope>NUCLEOTIDE SEQUENCE</scope>
    <source>
        <strain evidence="6">HIDE</strain>
    </source>
</reference>
<gene>
    <name evidence="6" type="ORF">D7032_17775</name>
</gene>
<feature type="transmembrane region" description="Helical" evidence="4">
    <location>
        <begin position="94"/>
        <end position="111"/>
    </location>
</feature>
<dbReference type="PROSITE" id="PS50887">
    <property type="entry name" value="GGDEF"/>
    <property type="match status" value="1"/>
</dbReference>
<comment type="cofactor">
    <cofactor evidence="1">
        <name>Mg(2+)</name>
        <dbReference type="ChEBI" id="CHEBI:18420"/>
    </cofactor>
</comment>
<keyword evidence="4" id="KW-0812">Transmembrane</keyword>
<feature type="domain" description="GGDEF" evidence="5">
    <location>
        <begin position="206"/>
        <end position="342"/>
    </location>
</feature>
<organism evidence="6">
    <name type="scientific">Shewanella algae</name>
    <dbReference type="NCBI Taxonomy" id="38313"/>
    <lineage>
        <taxon>Bacteria</taxon>
        <taxon>Pseudomonadati</taxon>
        <taxon>Pseudomonadota</taxon>
        <taxon>Gammaproteobacteria</taxon>
        <taxon>Alteromonadales</taxon>
        <taxon>Shewanellaceae</taxon>
        <taxon>Shewanella</taxon>
    </lineage>
</organism>
<dbReference type="Pfam" id="PF00990">
    <property type="entry name" value="GGDEF"/>
    <property type="match status" value="1"/>
</dbReference>
<accession>A0A7T8EEL0</accession>
<feature type="transmembrane region" description="Helical" evidence="4">
    <location>
        <begin position="144"/>
        <end position="164"/>
    </location>
</feature>
<feature type="transmembrane region" description="Helical" evidence="4">
    <location>
        <begin position="41"/>
        <end position="59"/>
    </location>
</feature>
<dbReference type="Pfam" id="PF20966">
    <property type="entry name" value="MASE6"/>
    <property type="match status" value="1"/>
</dbReference>
<feature type="transmembrane region" description="Helical" evidence="4">
    <location>
        <begin position="16"/>
        <end position="35"/>
    </location>
</feature>
<evidence type="ECO:0000256" key="2">
    <source>
        <dbReference type="ARBA" id="ARBA00012528"/>
    </source>
</evidence>
<keyword evidence="4" id="KW-1133">Transmembrane helix</keyword>
<evidence type="ECO:0000313" key="6">
    <source>
        <dbReference type="EMBL" id="QQO84927.1"/>
    </source>
</evidence>
<dbReference type="PANTHER" id="PTHR45138:SF9">
    <property type="entry name" value="DIGUANYLATE CYCLASE DGCM-RELATED"/>
    <property type="match status" value="1"/>
</dbReference>
<feature type="transmembrane region" description="Helical" evidence="4">
    <location>
        <begin position="118"/>
        <end position="138"/>
    </location>
</feature>
<dbReference type="GO" id="GO:1902201">
    <property type="term" value="P:negative regulation of bacterial-type flagellum-dependent cell motility"/>
    <property type="evidence" value="ECO:0007669"/>
    <property type="project" value="TreeGrafter"/>
</dbReference>
<evidence type="ECO:0000259" key="5">
    <source>
        <dbReference type="PROSITE" id="PS50887"/>
    </source>
</evidence>
<proteinExistence type="predicted"/>
<dbReference type="InterPro" id="IPR050469">
    <property type="entry name" value="Diguanylate_Cyclase"/>
</dbReference>
<evidence type="ECO:0000256" key="4">
    <source>
        <dbReference type="SAM" id="Phobius"/>
    </source>
</evidence>
<dbReference type="GO" id="GO:0043709">
    <property type="term" value="P:cell adhesion involved in single-species biofilm formation"/>
    <property type="evidence" value="ECO:0007669"/>
    <property type="project" value="TreeGrafter"/>
</dbReference>
<dbReference type="NCBIfam" id="TIGR00254">
    <property type="entry name" value="GGDEF"/>
    <property type="match status" value="1"/>
</dbReference>
<dbReference type="CDD" id="cd01949">
    <property type="entry name" value="GGDEF"/>
    <property type="match status" value="1"/>
</dbReference>
<dbReference type="SMART" id="SM00267">
    <property type="entry name" value="GGDEF"/>
    <property type="match status" value="1"/>
</dbReference>
<dbReference type="InterPro" id="IPR043128">
    <property type="entry name" value="Rev_trsase/Diguanyl_cyclase"/>
</dbReference>
<dbReference type="InterPro" id="IPR029787">
    <property type="entry name" value="Nucleotide_cyclase"/>
</dbReference>